<sequence length="107" mass="11367">MKLDLCSYLLLSIASLSTTVLAGPCAVSHESCTIGEPDRCGCGTGKIYTCRHINGKFGSLLKIQTGFQAVVRVAVKLGKLLTVFRNSLAEMGLCEELPQEAGEAAVY</sequence>
<dbReference type="EMBL" id="ML976984">
    <property type="protein sequence ID" value="KAF1959767.1"/>
    <property type="molecule type" value="Genomic_DNA"/>
</dbReference>
<evidence type="ECO:0000313" key="2">
    <source>
        <dbReference type="EMBL" id="KAF1959767.1"/>
    </source>
</evidence>
<reference evidence="2" key="1">
    <citation type="journal article" date="2020" name="Stud. Mycol.">
        <title>101 Dothideomycetes genomes: a test case for predicting lifestyles and emergence of pathogens.</title>
        <authorList>
            <person name="Haridas S."/>
            <person name="Albert R."/>
            <person name="Binder M."/>
            <person name="Bloem J."/>
            <person name="Labutti K."/>
            <person name="Salamov A."/>
            <person name="Andreopoulos B."/>
            <person name="Baker S."/>
            <person name="Barry K."/>
            <person name="Bills G."/>
            <person name="Bluhm B."/>
            <person name="Cannon C."/>
            <person name="Castanera R."/>
            <person name="Culley D."/>
            <person name="Daum C."/>
            <person name="Ezra D."/>
            <person name="Gonzalez J."/>
            <person name="Henrissat B."/>
            <person name="Kuo A."/>
            <person name="Liang C."/>
            <person name="Lipzen A."/>
            <person name="Lutzoni F."/>
            <person name="Magnuson J."/>
            <person name="Mondo S."/>
            <person name="Nolan M."/>
            <person name="Ohm R."/>
            <person name="Pangilinan J."/>
            <person name="Park H.-J."/>
            <person name="Ramirez L."/>
            <person name="Alfaro M."/>
            <person name="Sun H."/>
            <person name="Tritt A."/>
            <person name="Yoshinaga Y."/>
            <person name="Zwiers L.-H."/>
            <person name="Turgeon B."/>
            <person name="Goodwin S."/>
            <person name="Spatafora J."/>
            <person name="Crous P."/>
            <person name="Grigoriev I."/>
        </authorList>
    </citation>
    <scope>NUCLEOTIDE SEQUENCE</scope>
    <source>
        <strain evidence="2">CBS 675.92</strain>
    </source>
</reference>
<feature type="chain" id="PRO_5025672142" description="Hydrophobin" evidence="1">
    <location>
        <begin position="23"/>
        <end position="107"/>
    </location>
</feature>
<organism evidence="2 3">
    <name type="scientific">Byssothecium circinans</name>
    <dbReference type="NCBI Taxonomy" id="147558"/>
    <lineage>
        <taxon>Eukaryota</taxon>
        <taxon>Fungi</taxon>
        <taxon>Dikarya</taxon>
        <taxon>Ascomycota</taxon>
        <taxon>Pezizomycotina</taxon>
        <taxon>Dothideomycetes</taxon>
        <taxon>Pleosporomycetidae</taxon>
        <taxon>Pleosporales</taxon>
        <taxon>Massarineae</taxon>
        <taxon>Massarinaceae</taxon>
        <taxon>Byssothecium</taxon>
    </lineage>
</organism>
<accession>A0A6A5UFA0</accession>
<keyword evidence="3" id="KW-1185">Reference proteome</keyword>
<dbReference type="Proteomes" id="UP000800035">
    <property type="component" value="Unassembled WGS sequence"/>
</dbReference>
<gene>
    <name evidence="2" type="ORF">CC80DRAFT_489855</name>
</gene>
<evidence type="ECO:0000313" key="3">
    <source>
        <dbReference type="Proteomes" id="UP000800035"/>
    </source>
</evidence>
<feature type="signal peptide" evidence="1">
    <location>
        <begin position="1"/>
        <end position="22"/>
    </location>
</feature>
<evidence type="ECO:0008006" key="4">
    <source>
        <dbReference type="Google" id="ProtNLM"/>
    </source>
</evidence>
<evidence type="ECO:0000256" key="1">
    <source>
        <dbReference type="SAM" id="SignalP"/>
    </source>
</evidence>
<keyword evidence="1" id="KW-0732">Signal</keyword>
<name>A0A6A5UFA0_9PLEO</name>
<proteinExistence type="predicted"/>
<dbReference type="AlphaFoldDB" id="A0A6A5UFA0"/>
<protein>
    <recommendedName>
        <fullName evidence="4">Hydrophobin</fullName>
    </recommendedName>
</protein>